<feature type="region of interest" description="Disordered" evidence="1">
    <location>
        <begin position="1"/>
        <end position="93"/>
    </location>
</feature>
<evidence type="ECO:0000313" key="3">
    <source>
        <dbReference type="EMBL" id="OAF58517.1"/>
    </source>
</evidence>
<gene>
    <name evidence="3" type="ORF">VC83_05037</name>
</gene>
<feature type="compositionally biased region" description="Low complexity" evidence="1">
    <location>
        <begin position="18"/>
        <end position="37"/>
    </location>
</feature>
<feature type="compositionally biased region" description="Pro residues" evidence="1">
    <location>
        <begin position="1"/>
        <end position="17"/>
    </location>
</feature>
<accession>A0A177A8R1</accession>
<reference evidence="3" key="1">
    <citation type="submission" date="2016-03" db="EMBL/GenBank/DDBJ databases">
        <title>Updated assembly of Pseudogymnoascus destructans, the fungus causing white-nose syndrome of bats.</title>
        <authorList>
            <person name="Palmer J.M."/>
            <person name="Drees K.P."/>
            <person name="Foster J.T."/>
            <person name="Lindner D.L."/>
        </authorList>
    </citation>
    <scope>NUCLEOTIDE SEQUENCE [LARGE SCALE GENOMIC DNA]</scope>
    <source>
        <strain evidence="3">20631-21</strain>
    </source>
</reference>
<dbReference type="SUPFAM" id="SSF46689">
    <property type="entry name" value="Homeodomain-like"/>
    <property type="match status" value="1"/>
</dbReference>
<sequence length="271" mass="29780">MLLPALCPPPRRAPLPPSLFASPPASPSQQATSSHSALLATCHALQSMLASPQPQPQTQLPTPPMRHVPLPSPMKLRLRSSTSRPSSSDASAAVVAEAPLPVKPIPRKRIVKRAPPRGAGKRRRGVVEEEEEEEEEEGPRTPKRSRGVPEMMPLGLVRGDFERLHDAHQYRSEGVKADALGIVGGPVGETSEVVEEGEGDEGEWTNEEDRVLVELVLQKLRLSRREWMDCAKMVGRDRRSVGRRWSSLVGGGEVGLKRRGRERAELPGTWR</sequence>
<feature type="compositionally biased region" description="Pro residues" evidence="1">
    <location>
        <begin position="61"/>
        <end position="72"/>
    </location>
</feature>
<feature type="compositionally biased region" description="Low complexity" evidence="1">
    <location>
        <begin position="79"/>
        <end position="93"/>
    </location>
</feature>
<dbReference type="InterPro" id="IPR001005">
    <property type="entry name" value="SANT/Myb"/>
</dbReference>
<feature type="compositionally biased region" description="Basic residues" evidence="1">
    <location>
        <begin position="112"/>
        <end position="124"/>
    </location>
</feature>
<dbReference type="EMBL" id="KV441396">
    <property type="protein sequence ID" value="OAF58517.1"/>
    <property type="molecule type" value="Genomic_DNA"/>
</dbReference>
<feature type="region of interest" description="Disordered" evidence="1">
    <location>
        <begin position="112"/>
        <end position="151"/>
    </location>
</feature>
<dbReference type="PROSITE" id="PS50090">
    <property type="entry name" value="MYB_LIKE"/>
    <property type="match status" value="1"/>
</dbReference>
<dbReference type="eggNOG" id="ENOG502SRDU">
    <property type="taxonomic scope" value="Eukaryota"/>
</dbReference>
<dbReference type="GeneID" id="36288105"/>
<dbReference type="Proteomes" id="UP000077154">
    <property type="component" value="Unassembled WGS sequence"/>
</dbReference>
<dbReference type="RefSeq" id="XP_024323802.1">
    <property type="nucleotide sequence ID" value="XM_024468663.1"/>
</dbReference>
<proteinExistence type="predicted"/>
<dbReference type="Pfam" id="PF13921">
    <property type="entry name" value="Myb_DNA-bind_6"/>
    <property type="match status" value="1"/>
</dbReference>
<feature type="domain" description="Myb-like" evidence="2">
    <location>
        <begin position="196"/>
        <end position="249"/>
    </location>
</feature>
<evidence type="ECO:0000256" key="1">
    <source>
        <dbReference type="SAM" id="MobiDB-lite"/>
    </source>
</evidence>
<name>A0A177A8R1_9PEZI</name>
<evidence type="ECO:0000259" key="2">
    <source>
        <dbReference type="PROSITE" id="PS50090"/>
    </source>
</evidence>
<feature type="compositionally biased region" description="Acidic residues" evidence="1">
    <location>
        <begin position="128"/>
        <end position="137"/>
    </location>
</feature>
<protein>
    <recommendedName>
        <fullName evidence="2">Myb-like domain-containing protein</fullName>
    </recommendedName>
</protein>
<dbReference type="OrthoDB" id="5334491at2759"/>
<dbReference type="InterPro" id="IPR009057">
    <property type="entry name" value="Homeodomain-like_sf"/>
</dbReference>
<organism evidence="3">
    <name type="scientific">Pseudogymnoascus destructans</name>
    <dbReference type="NCBI Taxonomy" id="655981"/>
    <lineage>
        <taxon>Eukaryota</taxon>
        <taxon>Fungi</taxon>
        <taxon>Dikarya</taxon>
        <taxon>Ascomycota</taxon>
        <taxon>Pezizomycotina</taxon>
        <taxon>Leotiomycetes</taxon>
        <taxon>Thelebolales</taxon>
        <taxon>Thelebolaceae</taxon>
        <taxon>Pseudogymnoascus</taxon>
    </lineage>
</organism>
<dbReference type="VEuPathDB" id="FungiDB:GMDG_02072"/>
<dbReference type="AlphaFoldDB" id="A0A177A8R1"/>